<evidence type="ECO:0000256" key="1">
    <source>
        <dbReference type="SAM" id="Coils"/>
    </source>
</evidence>
<protein>
    <recommendedName>
        <fullName evidence="5">DUF883 family protein</fullName>
    </recommendedName>
</protein>
<comment type="caution">
    <text evidence="3">The sequence shown here is derived from an EMBL/GenBank/DDBJ whole genome shotgun (WGS) entry which is preliminary data.</text>
</comment>
<dbReference type="EMBL" id="WESC01000004">
    <property type="protein sequence ID" value="KAB7741140.1"/>
    <property type="molecule type" value="Genomic_DNA"/>
</dbReference>
<dbReference type="AlphaFoldDB" id="A0A6N6VK98"/>
<keyword evidence="4" id="KW-1185">Reference proteome</keyword>
<feature type="coiled-coil region" evidence="1">
    <location>
        <begin position="4"/>
        <end position="31"/>
    </location>
</feature>
<accession>A0A6N6VK98</accession>
<evidence type="ECO:0008006" key="5">
    <source>
        <dbReference type="Google" id="ProtNLM"/>
    </source>
</evidence>
<dbReference type="RefSeq" id="WP_152215113.1">
    <property type="nucleotide sequence ID" value="NZ_WESC01000004.1"/>
</dbReference>
<evidence type="ECO:0000313" key="3">
    <source>
        <dbReference type="EMBL" id="KAB7741140.1"/>
    </source>
</evidence>
<gene>
    <name evidence="3" type="ORF">F2P47_05165</name>
</gene>
<name>A0A6N6VK98_9HYPH</name>
<dbReference type="Proteomes" id="UP000468901">
    <property type="component" value="Unassembled WGS sequence"/>
</dbReference>
<sequence>MADKTATTAEIAELQAEVERLTKALEEAKALLGEQPDEQPHTARETAEEIGERVQEGLSDLHKQIGENPVPSALIALGIGFLLGRVFTR</sequence>
<feature type="region of interest" description="Disordered" evidence="2">
    <location>
        <begin position="31"/>
        <end position="53"/>
    </location>
</feature>
<proteinExistence type="predicted"/>
<keyword evidence="1" id="KW-0175">Coiled coil</keyword>
<organism evidence="3 4">
    <name type="scientific">Parvibaculum sedimenti</name>
    <dbReference type="NCBI Taxonomy" id="2608632"/>
    <lineage>
        <taxon>Bacteria</taxon>
        <taxon>Pseudomonadati</taxon>
        <taxon>Pseudomonadota</taxon>
        <taxon>Alphaproteobacteria</taxon>
        <taxon>Hyphomicrobiales</taxon>
        <taxon>Parvibaculaceae</taxon>
        <taxon>Parvibaculum</taxon>
    </lineage>
</organism>
<reference evidence="3 4" key="1">
    <citation type="submission" date="2019-09" db="EMBL/GenBank/DDBJ databases">
        <title>Parvibaculum sedimenti sp. nov., isolated from sediment.</title>
        <authorList>
            <person name="Wang Y."/>
        </authorList>
    </citation>
    <scope>NUCLEOTIDE SEQUENCE [LARGE SCALE GENOMIC DNA]</scope>
    <source>
        <strain evidence="3 4">HXT-9</strain>
    </source>
</reference>
<feature type="compositionally biased region" description="Basic and acidic residues" evidence="2">
    <location>
        <begin position="38"/>
        <end position="53"/>
    </location>
</feature>
<evidence type="ECO:0000313" key="4">
    <source>
        <dbReference type="Proteomes" id="UP000468901"/>
    </source>
</evidence>
<evidence type="ECO:0000256" key="2">
    <source>
        <dbReference type="SAM" id="MobiDB-lite"/>
    </source>
</evidence>